<proteinExistence type="predicted"/>
<dbReference type="EMBL" id="CAJOBB010012848">
    <property type="protein sequence ID" value="CAF4282464.1"/>
    <property type="molecule type" value="Genomic_DNA"/>
</dbReference>
<feature type="region of interest" description="Disordered" evidence="1">
    <location>
        <begin position="1"/>
        <end position="26"/>
    </location>
</feature>
<feature type="compositionally biased region" description="Polar residues" evidence="1">
    <location>
        <begin position="1"/>
        <end position="15"/>
    </location>
</feature>
<feature type="non-terminal residue" evidence="2">
    <location>
        <position position="1"/>
    </location>
</feature>
<reference evidence="2" key="1">
    <citation type="submission" date="2021-02" db="EMBL/GenBank/DDBJ databases">
        <authorList>
            <person name="Nowell W R."/>
        </authorList>
    </citation>
    <scope>NUCLEOTIDE SEQUENCE</scope>
</reference>
<dbReference type="Proteomes" id="UP000663868">
    <property type="component" value="Unassembled WGS sequence"/>
</dbReference>
<comment type="caution">
    <text evidence="2">The sequence shown here is derived from an EMBL/GenBank/DDBJ whole genome shotgun (WGS) entry which is preliminary data.</text>
</comment>
<name>A0A820GMV5_9BILA</name>
<protein>
    <submittedName>
        <fullName evidence="2">Uncharacterized protein</fullName>
    </submittedName>
</protein>
<feature type="compositionally biased region" description="Basic and acidic residues" evidence="1">
    <location>
        <begin position="16"/>
        <end position="26"/>
    </location>
</feature>
<gene>
    <name evidence="2" type="ORF">KXQ929_LOCUS44518</name>
</gene>
<dbReference type="AlphaFoldDB" id="A0A820GMV5"/>
<evidence type="ECO:0000313" key="2">
    <source>
        <dbReference type="EMBL" id="CAF4282464.1"/>
    </source>
</evidence>
<accession>A0A820GMV5</accession>
<evidence type="ECO:0000256" key="1">
    <source>
        <dbReference type="SAM" id="MobiDB-lite"/>
    </source>
</evidence>
<evidence type="ECO:0000313" key="3">
    <source>
        <dbReference type="Proteomes" id="UP000663868"/>
    </source>
</evidence>
<sequence>ISASNGSKHFVQNTIMEKHDSAPGLQ</sequence>
<organism evidence="2 3">
    <name type="scientific">Adineta steineri</name>
    <dbReference type="NCBI Taxonomy" id="433720"/>
    <lineage>
        <taxon>Eukaryota</taxon>
        <taxon>Metazoa</taxon>
        <taxon>Spiralia</taxon>
        <taxon>Gnathifera</taxon>
        <taxon>Rotifera</taxon>
        <taxon>Eurotatoria</taxon>
        <taxon>Bdelloidea</taxon>
        <taxon>Adinetida</taxon>
        <taxon>Adinetidae</taxon>
        <taxon>Adineta</taxon>
    </lineage>
</organism>